<sequence length="215" mass="22510">MLSLVAAVLLAAVPAASPLSLVSTAPSFDGRPLSARLLVAQATTGSEPELFPAAPFPERAGQDPQPMGADAGLDARIAELTQQVGLLQGQINSIRLGRPGGYKAMTIIGFCLSPLLLIGLPLIIGGLDEAGSTGDALMTVGLVFAVPGAAGVGLIIGGFSGGARAAREKKDRRDALIQERTLMEQELRELQARRDGLRTRRWQPRATLPLLAVRF</sequence>
<keyword evidence="2" id="KW-1133">Transmembrane helix</keyword>
<feature type="signal peptide" evidence="3">
    <location>
        <begin position="1"/>
        <end position="17"/>
    </location>
</feature>
<feature type="chain" id="PRO_5045760616" evidence="3">
    <location>
        <begin position="18"/>
        <end position="215"/>
    </location>
</feature>
<feature type="transmembrane region" description="Helical" evidence="2">
    <location>
        <begin position="136"/>
        <end position="159"/>
    </location>
</feature>
<reference evidence="4 5" key="1">
    <citation type="submission" date="2020-02" db="EMBL/GenBank/DDBJ databases">
        <authorList>
            <person name="Babadi Z.K."/>
            <person name="Risdian C."/>
            <person name="Ebrahimipour G.H."/>
            <person name="Wink J."/>
        </authorList>
    </citation>
    <scope>NUCLEOTIDE SEQUENCE [LARGE SCALE GENOMIC DNA]</scope>
    <source>
        <strain evidence="4 5">ZKHCc1 1396</strain>
    </source>
</reference>
<proteinExistence type="predicted"/>
<name>A0ABR9PSS3_9BACT</name>
<dbReference type="Proteomes" id="UP001516472">
    <property type="component" value="Unassembled WGS sequence"/>
</dbReference>
<gene>
    <name evidence="4" type="ORF">G4177_22635</name>
</gene>
<dbReference type="RefSeq" id="WP_193428193.1">
    <property type="nucleotide sequence ID" value="NZ_CBCSIP010000007.1"/>
</dbReference>
<comment type="caution">
    <text evidence="4">The sequence shown here is derived from an EMBL/GenBank/DDBJ whole genome shotgun (WGS) entry which is preliminary data.</text>
</comment>
<evidence type="ECO:0000256" key="2">
    <source>
        <dbReference type="SAM" id="Phobius"/>
    </source>
</evidence>
<evidence type="ECO:0000256" key="1">
    <source>
        <dbReference type="SAM" id="Coils"/>
    </source>
</evidence>
<evidence type="ECO:0000256" key="3">
    <source>
        <dbReference type="SAM" id="SignalP"/>
    </source>
</evidence>
<organism evidence="4 5">
    <name type="scientific">Corallococcus soli</name>
    <dbReference type="NCBI Taxonomy" id="2710757"/>
    <lineage>
        <taxon>Bacteria</taxon>
        <taxon>Pseudomonadati</taxon>
        <taxon>Myxococcota</taxon>
        <taxon>Myxococcia</taxon>
        <taxon>Myxococcales</taxon>
        <taxon>Cystobacterineae</taxon>
        <taxon>Myxococcaceae</taxon>
        <taxon>Corallococcus</taxon>
    </lineage>
</organism>
<feature type="coiled-coil region" evidence="1">
    <location>
        <begin position="166"/>
        <end position="200"/>
    </location>
</feature>
<keyword evidence="1" id="KW-0175">Coiled coil</keyword>
<keyword evidence="2" id="KW-0812">Transmembrane</keyword>
<keyword evidence="3" id="KW-0732">Signal</keyword>
<keyword evidence="2" id="KW-0472">Membrane</keyword>
<dbReference type="CDD" id="cd14686">
    <property type="entry name" value="bZIP"/>
    <property type="match status" value="1"/>
</dbReference>
<evidence type="ECO:0000313" key="5">
    <source>
        <dbReference type="Proteomes" id="UP001516472"/>
    </source>
</evidence>
<dbReference type="EMBL" id="JAAIYO010000007">
    <property type="protein sequence ID" value="MBE4750973.1"/>
    <property type="molecule type" value="Genomic_DNA"/>
</dbReference>
<keyword evidence="5" id="KW-1185">Reference proteome</keyword>
<accession>A0ABR9PSS3</accession>
<protein>
    <submittedName>
        <fullName evidence="4">Uncharacterized protein</fullName>
    </submittedName>
</protein>
<feature type="transmembrane region" description="Helical" evidence="2">
    <location>
        <begin position="104"/>
        <end position="124"/>
    </location>
</feature>
<evidence type="ECO:0000313" key="4">
    <source>
        <dbReference type="EMBL" id="MBE4750973.1"/>
    </source>
</evidence>